<dbReference type="SUPFAM" id="SSF46689">
    <property type="entry name" value="Homeodomain-like"/>
    <property type="match status" value="1"/>
</dbReference>
<keyword evidence="1 2" id="KW-0238">DNA-binding</keyword>
<dbReference type="Pfam" id="PF00440">
    <property type="entry name" value="TetR_N"/>
    <property type="match status" value="1"/>
</dbReference>
<dbReference type="GO" id="GO:0003677">
    <property type="term" value="F:DNA binding"/>
    <property type="evidence" value="ECO:0007669"/>
    <property type="project" value="UniProtKB-UniRule"/>
</dbReference>
<dbReference type="Proteomes" id="UP000612233">
    <property type="component" value="Unassembled WGS sequence"/>
</dbReference>
<protein>
    <submittedName>
        <fullName evidence="4">TetR/AcrR family transcriptional regulator</fullName>
    </submittedName>
</protein>
<dbReference type="InterPro" id="IPR009057">
    <property type="entry name" value="Homeodomain-like_sf"/>
</dbReference>
<dbReference type="InterPro" id="IPR001647">
    <property type="entry name" value="HTH_TetR"/>
</dbReference>
<comment type="caution">
    <text evidence="4">The sequence shown here is derived from an EMBL/GenBank/DDBJ whole genome shotgun (WGS) entry which is preliminary data.</text>
</comment>
<keyword evidence="5" id="KW-1185">Reference proteome</keyword>
<sequence>MKLKDEGKTELIYAAACRLVGRAGIAGLTMATIAREAGLATGTLYTYFPNKEALLRALYRHAKLRTTKALFRDFNEQEPLRLALQKIWLNYLRTRLDSYDESVFVEQYYTSPYMQADEVQMSLDTMAPLFRLFDRGKKGLLLKDLDNTLLAIYLMGPLRELAGLIRLQGGTVPSPLADAAFSLCWDGIRS</sequence>
<dbReference type="PROSITE" id="PS50977">
    <property type="entry name" value="HTH_TETR_2"/>
    <property type="match status" value="1"/>
</dbReference>
<dbReference type="EMBL" id="JACXAD010000015">
    <property type="protein sequence ID" value="MBD2769007.1"/>
    <property type="molecule type" value="Genomic_DNA"/>
</dbReference>
<name>A0A927BFD7_9BACT</name>
<feature type="domain" description="HTH tetR-type" evidence="3">
    <location>
        <begin position="6"/>
        <end position="66"/>
    </location>
</feature>
<dbReference type="InterPro" id="IPR023772">
    <property type="entry name" value="DNA-bd_HTH_TetR-type_CS"/>
</dbReference>
<gene>
    <name evidence="4" type="ORF">IC235_14030</name>
</gene>
<dbReference type="Pfam" id="PF22604">
    <property type="entry name" value="TetR_HI_0893_C"/>
    <property type="match status" value="1"/>
</dbReference>
<accession>A0A927BFD7</accession>
<dbReference type="InterPro" id="IPR054422">
    <property type="entry name" value="TetR-like_HI_0893_C"/>
</dbReference>
<evidence type="ECO:0000313" key="5">
    <source>
        <dbReference type="Proteomes" id="UP000612233"/>
    </source>
</evidence>
<feature type="DNA-binding region" description="H-T-H motif" evidence="2">
    <location>
        <begin position="29"/>
        <end position="48"/>
    </location>
</feature>
<dbReference type="PRINTS" id="PR00455">
    <property type="entry name" value="HTHTETR"/>
</dbReference>
<proteinExistence type="predicted"/>
<reference evidence="4" key="1">
    <citation type="submission" date="2020-09" db="EMBL/GenBank/DDBJ databases">
        <authorList>
            <person name="Kim M.K."/>
        </authorList>
    </citation>
    <scope>NUCLEOTIDE SEQUENCE</scope>
    <source>
        <strain evidence="4">BT664</strain>
    </source>
</reference>
<dbReference type="AlphaFoldDB" id="A0A927BFD7"/>
<evidence type="ECO:0000313" key="4">
    <source>
        <dbReference type="EMBL" id="MBD2769007.1"/>
    </source>
</evidence>
<dbReference type="InterPro" id="IPR050109">
    <property type="entry name" value="HTH-type_TetR-like_transc_reg"/>
</dbReference>
<organism evidence="4 5">
    <name type="scientific">Hymenobacter montanus</name>
    <dbReference type="NCBI Taxonomy" id="2771359"/>
    <lineage>
        <taxon>Bacteria</taxon>
        <taxon>Pseudomonadati</taxon>
        <taxon>Bacteroidota</taxon>
        <taxon>Cytophagia</taxon>
        <taxon>Cytophagales</taxon>
        <taxon>Hymenobacteraceae</taxon>
        <taxon>Hymenobacter</taxon>
    </lineage>
</organism>
<evidence type="ECO:0000259" key="3">
    <source>
        <dbReference type="PROSITE" id="PS50977"/>
    </source>
</evidence>
<evidence type="ECO:0000256" key="2">
    <source>
        <dbReference type="PROSITE-ProRule" id="PRU00335"/>
    </source>
</evidence>
<dbReference type="PROSITE" id="PS01081">
    <property type="entry name" value="HTH_TETR_1"/>
    <property type="match status" value="1"/>
</dbReference>
<dbReference type="Gene3D" id="1.10.357.10">
    <property type="entry name" value="Tetracycline Repressor, domain 2"/>
    <property type="match status" value="1"/>
</dbReference>
<evidence type="ECO:0000256" key="1">
    <source>
        <dbReference type="ARBA" id="ARBA00023125"/>
    </source>
</evidence>
<dbReference type="PANTHER" id="PTHR30055">
    <property type="entry name" value="HTH-TYPE TRANSCRIPTIONAL REGULATOR RUTR"/>
    <property type="match status" value="1"/>
</dbReference>
<dbReference type="RefSeq" id="WP_191005815.1">
    <property type="nucleotide sequence ID" value="NZ_JACXAD010000015.1"/>
</dbReference>